<evidence type="ECO:0000256" key="2">
    <source>
        <dbReference type="SAM" id="Phobius"/>
    </source>
</evidence>
<dbReference type="SMART" id="SM00271">
    <property type="entry name" value="DnaJ"/>
    <property type="match status" value="1"/>
</dbReference>
<dbReference type="RefSeq" id="WP_138213000.1">
    <property type="nucleotide sequence ID" value="NZ_VASG01000002.1"/>
</dbReference>
<reference evidence="5" key="2">
    <citation type="submission" date="2019-06" db="EMBL/GenBank/DDBJ databases">
        <title>AzeR, a transcriptional regulator that responds to azelaic acid in Pseudomonas nitroreducens.</title>
        <authorList>
            <person name="Bez C."/>
            <person name="Javvadi S.G."/>
            <person name="Bertani I."/>
            <person name="Devescovi G."/>
            <person name="Studholme D.J."/>
            <person name="Geller A."/>
            <person name="Levy A."/>
            <person name="Venturi V."/>
        </authorList>
    </citation>
    <scope>NUCLEOTIDE SEQUENCE [LARGE SCALE GENOMIC DNA]</scope>
    <source>
        <strain evidence="5">DSM 9128</strain>
    </source>
</reference>
<dbReference type="Proteomes" id="UP000307510">
    <property type="component" value="Unassembled WGS sequence"/>
</dbReference>
<dbReference type="SUPFAM" id="SSF46565">
    <property type="entry name" value="Chaperone J-domain"/>
    <property type="match status" value="1"/>
</dbReference>
<comment type="caution">
    <text evidence="4">The sequence shown here is derived from an EMBL/GenBank/DDBJ whole genome shotgun (WGS) entry which is preliminary data.</text>
</comment>
<protein>
    <submittedName>
        <fullName evidence="4">Molecular chaperone DjlA</fullName>
    </submittedName>
</protein>
<reference evidence="4 5" key="1">
    <citation type="submission" date="2019-05" db="EMBL/GenBank/DDBJ databases">
        <authorList>
            <person name="Moore K."/>
            <person name="O'Neill P."/>
            <person name="Farbos A."/>
            <person name="Studholme D.J."/>
        </authorList>
    </citation>
    <scope>NUCLEOTIDE SEQUENCE [LARGE SCALE GENOMIC DNA]</scope>
    <source>
        <strain evidence="4 5">DSM 9128</strain>
    </source>
</reference>
<dbReference type="InterPro" id="IPR029024">
    <property type="entry name" value="TerB-like"/>
</dbReference>
<dbReference type="Pfam" id="PF00226">
    <property type="entry name" value="DnaJ"/>
    <property type="match status" value="1"/>
</dbReference>
<dbReference type="Gene3D" id="1.10.3680.10">
    <property type="entry name" value="TerB-like"/>
    <property type="match status" value="1"/>
</dbReference>
<evidence type="ECO:0000313" key="4">
    <source>
        <dbReference type="EMBL" id="TLP75969.1"/>
    </source>
</evidence>
<feature type="domain" description="J" evidence="3">
    <location>
        <begin position="188"/>
        <end position="254"/>
    </location>
</feature>
<dbReference type="PROSITE" id="PS50076">
    <property type="entry name" value="DNAJ_2"/>
    <property type="match status" value="1"/>
</dbReference>
<dbReference type="SUPFAM" id="SSF158682">
    <property type="entry name" value="TerB-like"/>
    <property type="match status" value="1"/>
</dbReference>
<gene>
    <name evidence="4" type="ORF">FEA48_06115</name>
</gene>
<accession>A0A5R9AB00</accession>
<keyword evidence="2" id="KW-0472">Membrane</keyword>
<keyword evidence="2" id="KW-0812">Transmembrane</keyword>
<organism evidence="4 5">
    <name type="scientific">Pseudomonas nitroreducens</name>
    <dbReference type="NCBI Taxonomy" id="46680"/>
    <lineage>
        <taxon>Bacteria</taxon>
        <taxon>Pseudomonadati</taxon>
        <taxon>Pseudomonadota</taxon>
        <taxon>Gammaproteobacteria</taxon>
        <taxon>Pseudomonadales</taxon>
        <taxon>Pseudomonadaceae</taxon>
        <taxon>Pseudomonas</taxon>
    </lineage>
</organism>
<evidence type="ECO:0000259" key="3">
    <source>
        <dbReference type="PROSITE" id="PS50076"/>
    </source>
</evidence>
<keyword evidence="1" id="KW-0143">Chaperone</keyword>
<feature type="transmembrane region" description="Helical" evidence="2">
    <location>
        <begin position="6"/>
        <end position="29"/>
    </location>
</feature>
<dbReference type="EMBL" id="VASG01000002">
    <property type="protein sequence ID" value="TLP75969.1"/>
    <property type="molecule type" value="Genomic_DNA"/>
</dbReference>
<evidence type="ECO:0000256" key="1">
    <source>
        <dbReference type="ARBA" id="ARBA00023186"/>
    </source>
</evidence>
<dbReference type="InterPro" id="IPR036869">
    <property type="entry name" value="J_dom_sf"/>
</dbReference>
<dbReference type="PRINTS" id="PR00625">
    <property type="entry name" value="JDOMAIN"/>
</dbReference>
<keyword evidence="2" id="KW-1133">Transmembrane helix</keyword>
<sequence>MFWPGTLVGVIAGWALASIPGAMLGALLGQVLDRRLKQRTWTGLFDQLRGGPRVGDRELLFLLLGRLAKSRGRVVDAHIQQARAEMQRLQLDDKARRQAIDAFGRGKLGGELLDAGLRQRHGQEATAEGLIQACWRMAWAGGAPNAAQKNLLLQWGDSLGLSRSRVLALSAGAEPPKPRATPRESYTAALRLLGVTAESEPEEIKRAYRKLISQNHPDKLEGMGASPERIAAATNRTREIQDAYLLVRQRRGFR</sequence>
<evidence type="ECO:0000313" key="5">
    <source>
        <dbReference type="Proteomes" id="UP000307510"/>
    </source>
</evidence>
<proteinExistence type="predicted"/>
<dbReference type="InterPro" id="IPR001623">
    <property type="entry name" value="DnaJ_domain"/>
</dbReference>
<name>A0A5R9AB00_PSENT</name>
<dbReference type="CDD" id="cd06257">
    <property type="entry name" value="DnaJ"/>
    <property type="match status" value="1"/>
</dbReference>
<dbReference type="AlphaFoldDB" id="A0A5R9AB00"/>
<dbReference type="Gene3D" id="1.10.287.110">
    <property type="entry name" value="DnaJ domain"/>
    <property type="match status" value="1"/>
</dbReference>